<evidence type="ECO:0000256" key="6">
    <source>
        <dbReference type="HAMAP-Rule" id="MF_00073"/>
    </source>
</evidence>
<evidence type="ECO:0000256" key="5">
    <source>
        <dbReference type="ARBA" id="ARBA00023163"/>
    </source>
</evidence>
<dbReference type="HAMAP" id="MF_00073">
    <property type="entry name" value="NusB"/>
    <property type="match status" value="1"/>
</dbReference>
<dbReference type="InterPro" id="IPR006027">
    <property type="entry name" value="NusB_RsmB_TIM44"/>
</dbReference>
<protein>
    <recommendedName>
        <fullName evidence="6">Transcription antitermination protein NusB</fullName>
    </recommendedName>
    <alternativeName>
        <fullName evidence="6">Antitermination factor NusB</fullName>
    </alternativeName>
</protein>
<dbReference type="GO" id="GO:0006353">
    <property type="term" value="P:DNA-templated transcription termination"/>
    <property type="evidence" value="ECO:0007669"/>
    <property type="project" value="UniProtKB-UniRule"/>
</dbReference>
<dbReference type="Gene3D" id="1.10.940.10">
    <property type="entry name" value="NusB-like"/>
    <property type="match status" value="1"/>
</dbReference>
<dbReference type="RefSeq" id="WP_126821794.1">
    <property type="nucleotide sequence ID" value="NZ_JBHLWU010000001.1"/>
</dbReference>
<reference evidence="8 9" key="1">
    <citation type="submission" date="2017-05" db="EMBL/GenBank/DDBJ databases">
        <title>Vagococcus spp. assemblies.</title>
        <authorList>
            <person name="Gulvik C.A."/>
        </authorList>
    </citation>
    <scope>NUCLEOTIDE SEQUENCE [LARGE SCALE GENOMIC DNA]</scope>
    <source>
        <strain evidence="8 9">DSM 24756</strain>
    </source>
</reference>
<dbReference type="SUPFAM" id="SSF48013">
    <property type="entry name" value="NusB-like"/>
    <property type="match status" value="1"/>
</dbReference>
<evidence type="ECO:0000256" key="1">
    <source>
        <dbReference type="ARBA" id="ARBA00005952"/>
    </source>
</evidence>
<comment type="function">
    <text evidence="6">Involved in transcription antitermination. Required for transcription of ribosomal RNA (rRNA) genes. Binds specifically to the boxA antiterminator sequence of the ribosomal RNA (rrn) operons.</text>
</comment>
<evidence type="ECO:0000313" key="8">
    <source>
        <dbReference type="EMBL" id="RSU07813.1"/>
    </source>
</evidence>
<dbReference type="GO" id="GO:0031564">
    <property type="term" value="P:transcription antitermination"/>
    <property type="evidence" value="ECO:0007669"/>
    <property type="project" value="UniProtKB-KW"/>
</dbReference>
<evidence type="ECO:0000256" key="3">
    <source>
        <dbReference type="ARBA" id="ARBA00022884"/>
    </source>
</evidence>
<feature type="domain" description="NusB/RsmB/TIM44" evidence="7">
    <location>
        <begin position="10"/>
        <end position="143"/>
    </location>
</feature>
<evidence type="ECO:0000313" key="9">
    <source>
        <dbReference type="Proteomes" id="UP000288669"/>
    </source>
</evidence>
<dbReference type="AlphaFoldDB" id="A0A430AII2"/>
<dbReference type="PANTHER" id="PTHR11078">
    <property type="entry name" value="N UTILIZATION SUBSTANCE PROTEIN B-RELATED"/>
    <property type="match status" value="1"/>
</dbReference>
<dbReference type="InterPro" id="IPR035926">
    <property type="entry name" value="NusB-like_sf"/>
</dbReference>
<gene>
    <name evidence="6" type="primary">nusB</name>
    <name evidence="8" type="ORF">CBF30_00815</name>
</gene>
<dbReference type="Pfam" id="PF01029">
    <property type="entry name" value="NusB"/>
    <property type="match status" value="1"/>
</dbReference>
<dbReference type="OrthoDB" id="9811381at2"/>
<comment type="caution">
    <text evidence="8">The sequence shown here is derived from an EMBL/GenBank/DDBJ whole genome shotgun (WGS) entry which is preliminary data.</text>
</comment>
<accession>A0A430AII2</accession>
<keyword evidence="9" id="KW-1185">Reference proteome</keyword>
<organism evidence="8 9">
    <name type="scientific">Vagococcus entomophilus</name>
    <dbReference type="NCBI Taxonomy" id="1160095"/>
    <lineage>
        <taxon>Bacteria</taxon>
        <taxon>Bacillati</taxon>
        <taxon>Bacillota</taxon>
        <taxon>Bacilli</taxon>
        <taxon>Lactobacillales</taxon>
        <taxon>Enterococcaceae</taxon>
        <taxon>Vagococcus</taxon>
    </lineage>
</organism>
<dbReference type="Proteomes" id="UP000288669">
    <property type="component" value="Unassembled WGS sequence"/>
</dbReference>
<dbReference type="GO" id="GO:0003723">
    <property type="term" value="F:RNA binding"/>
    <property type="evidence" value="ECO:0007669"/>
    <property type="project" value="UniProtKB-UniRule"/>
</dbReference>
<keyword evidence="5 6" id="KW-0804">Transcription</keyword>
<dbReference type="NCBIfam" id="TIGR01951">
    <property type="entry name" value="nusB"/>
    <property type="match status" value="1"/>
</dbReference>
<evidence type="ECO:0000256" key="2">
    <source>
        <dbReference type="ARBA" id="ARBA00022814"/>
    </source>
</evidence>
<proteinExistence type="inferred from homology"/>
<name>A0A430AII2_9ENTE</name>
<keyword evidence="3 6" id="KW-0694">RNA-binding</keyword>
<dbReference type="PANTHER" id="PTHR11078:SF3">
    <property type="entry name" value="ANTITERMINATION NUSB DOMAIN-CONTAINING PROTEIN"/>
    <property type="match status" value="1"/>
</dbReference>
<keyword evidence="2 6" id="KW-0889">Transcription antitermination</keyword>
<dbReference type="NCBIfam" id="NF001223">
    <property type="entry name" value="PRK00202.1-1"/>
    <property type="match status" value="1"/>
</dbReference>
<dbReference type="EMBL" id="NGJZ01000001">
    <property type="protein sequence ID" value="RSU07813.1"/>
    <property type="molecule type" value="Genomic_DNA"/>
</dbReference>
<dbReference type="GO" id="GO:0005829">
    <property type="term" value="C:cytosol"/>
    <property type="evidence" value="ECO:0007669"/>
    <property type="project" value="TreeGrafter"/>
</dbReference>
<comment type="similarity">
    <text evidence="1 6">Belongs to the NusB family.</text>
</comment>
<evidence type="ECO:0000256" key="4">
    <source>
        <dbReference type="ARBA" id="ARBA00023015"/>
    </source>
</evidence>
<keyword evidence="4 6" id="KW-0805">Transcription regulation</keyword>
<dbReference type="InterPro" id="IPR011605">
    <property type="entry name" value="NusB_fam"/>
</dbReference>
<sequence length="150" mass="17461">MNNLELTRHEIREKALQALFPLDFNAELSKQDAIYYTLELDQREWVSEDEESFVPLYLDMLVEGVCVKKEELDTYIQKYLKGWSLTRIAKIDLVIMRIALFEMLYVEEVPSKVAVNEAIELTKKFSDDTSRKFVNGVLSNAMKEIDSKDA</sequence>
<evidence type="ECO:0000259" key="7">
    <source>
        <dbReference type="Pfam" id="PF01029"/>
    </source>
</evidence>